<dbReference type="InterPro" id="IPR036555">
    <property type="entry name" value="NusA_N_sf"/>
</dbReference>
<dbReference type="GO" id="GO:0003700">
    <property type="term" value="F:DNA-binding transcription factor activity"/>
    <property type="evidence" value="ECO:0007669"/>
    <property type="project" value="InterPro"/>
</dbReference>
<dbReference type="Pfam" id="PF08529">
    <property type="entry name" value="NusA_N"/>
    <property type="match status" value="1"/>
</dbReference>
<gene>
    <name evidence="2" type="ORF">S01H1_78900</name>
</gene>
<name>X0YKE6_9ZZZZ</name>
<evidence type="ECO:0000313" key="2">
    <source>
        <dbReference type="EMBL" id="GAG49013.1"/>
    </source>
</evidence>
<feature type="non-terminal residue" evidence="2">
    <location>
        <position position="63"/>
    </location>
</feature>
<reference evidence="2" key="1">
    <citation type="journal article" date="2014" name="Front. Microbiol.">
        <title>High frequency of phylogenetically diverse reductive dehalogenase-homologous genes in deep subseafloor sedimentary metagenomes.</title>
        <authorList>
            <person name="Kawai M."/>
            <person name="Futagami T."/>
            <person name="Toyoda A."/>
            <person name="Takaki Y."/>
            <person name="Nishi S."/>
            <person name="Hori S."/>
            <person name="Arai W."/>
            <person name="Tsubouchi T."/>
            <person name="Morono Y."/>
            <person name="Uchiyama I."/>
            <person name="Ito T."/>
            <person name="Fujiyama A."/>
            <person name="Inagaki F."/>
            <person name="Takami H."/>
        </authorList>
    </citation>
    <scope>NUCLEOTIDE SEQUENCE</scope>
    <source>
        <strain evidence="2">Expedition CK06-06</strain>
    </source>
</reference>
<dbReference type="SUPFAM" id="SSF69705">
    <property type="entry name" value="Transcription factor NusA, N-terminal domain"/>
    <property type="match status" value="1"/>
</dbReference>
<dbReference type="InterPro" id="IPR013735">
    <property type="entry name" value="TF_NusA_N"/>
</dbReference>
<organism evidence="2">
    <name type="scientific">marine sediment metagenome</name>
    <dbReference type="NCBI Taxonomy" id="412755"/>
    <lineage>
        <taxon>unclassified sequences</taxon>
        <taxon>metagenomes</taxon>
        <taxon>ecological metagenomes</taxon>
    </lineage>
</organism>
<proteinExistence type="predicted"/>
<protein>
    <recommendedName>
        <fullName evidence="1">Transcription factor NusA N-terminal domain-containing protein</fullName>
    </recommendedName>
</protein>
<accession>X0YKE6</accession>
<feature type="domain" description="Transcription factor NusA N-terminal" evidence="1">
    <location>
        <begin position="5"/>
        <end position="59"/>
    </location>
</feature>
<comment type="caution">
    <text evidence="2">The sequence shown here is derived from an EMBL/GenBank/DDBJ whole genome shotgun (WGS) entry which is preliminary data.</text>
</comment>
<sequence>MNGADLIRIVDAIRREKNIDAEVVFQGIETALASAAKKHFGTVDEAVVSIDRETGVIHATLNA</sequence>
<evidence type="ECO:0000259" key="1">
    <source>
        <dbReference type="Pfam" id="PF08529"/>
    </source>
</evidence>
<dbReference type="AlphaFoldDB" id="X0YKE6"/>
<dbReference type="GO" id="GO:0031554">
    <property type="term" value="P:regulation of termination of DNA-templated transcription"/>
    <property type="evidence" value="ECO:0007669"/>
    <property type="project" value="InterPro"/>
</dbReference>
<dbReference type="Gene3D" id="3.30.1480.10">
    <property type="entry name" value="NusA, N-terminal domain"/>
    <property type="match status" value="1"/>
</dbReference>
<dbReference type="EMBL" id="BARS01053136">
    <property type="protein sequence ID" value="GAG49013.1"/>
    <property type="molecule type" value="Genomic_DNA"/>
</dbReference>